<feature type="domain" description="FAD dependent oxidoreductase" evidence="2">
    <location>
        <begin position="8"/>
        <end position="334"/>
    </location>
</feature>
<dbReference type="InterPro" id="IPR036188">
    <property type="entry name" value="FAD/NAD-bd_sf"/>
</dbReference>
<sequence>MAVDPKHIVIVGAGIIGVSTAYYLTKHPSYTGQPITLIDSTGVAAAASGKAGGLLAMDWHEKETSPLAALSYRLHESLAQEYPDRWGYRKLDTLSVRTSPKGKAGVKLKQEIDWLDQSIVEKVNVLGTTDSTAQVHPRKFCRGLLSEAKGVNLIVAKVVAVNPGVATVETSPGVLEDMSSDCIIVCAGPWTERLLNVPITSVRAHSITVLTPKPVTPHALFTDMRLADGSNVNPEFYARQDEIYICGEGDEDVPLPDKASDVQVDMARCGALKQYADALSPFFRDAEIGVQQACYLPTSPTPLVGKLQQGVYVASGHSCWGICLGPGTGKVMSEIIFEGKAKSADVKLLDP</sequence>
<comment type="caution">
    <text evidence="3">The sequence shown here is derived from an EMBL/GenBank/DDBJ whole genome shotgun (WGS) entry which is preliminary data.</text>
</comment>
<keyword evidence="1" id="KW-1133">Transmembrane helix</keyword>
<dbReference type="Gene3D" id="3.30.9.10">
    <property type="entry name" value="D-Amino Acid Oxidase, subunit A, domain 2"/>
    <property type="match status" value="1"/>
</dbReference>
<dbReference type="Pfam" id="PF01266">
    <property type="entry name" value="DAO"/>
    <property type="match status" value="1"/>
</dbReference>
<keyword evidence="1" id="KW-0812">Transmembrane</keyword>
<dbReference type="GeneID" id="63784835"/>
<accession>A0A1Y2EXX9</accession>
<dbReference type="Gene3D" id="3.50.50.60">
    <property type="entry name" value="FAD/NAD(P)-binding domain"/>
    <property type="match status" value="1"/>
</dbReference>
<keyword evidence="1" id="KW-0472">Membrane</keyword>
<protein>
    <submittedName>
        <fullName evidence="3">FAD dependent oxidoreductase</fullName>
    </submittedName>
</protein>
<reference evidence="3 4" key="1">
    <citation type="submission" date="2016-07" db="EMBL/GenBank/DDBJ databases">
        <title>Pervasive Adenine N6-methylation of Active Genes in Fungi.</title>
        <authorList>
            <consortium name="DOE Joint Genome Institute"/>
            <person name="Mondo S.J."/>
            <person name="Dannebaum R.O."/>
            <person name="Kuo R.C."/>
            <person name="Labutti K."/>
            <person name="Haridas S."/>
            <person name="Kuo A."/>
            <person name="Salamov A."/>
            <person name="Ahrendt S.R."/>
            <person name="Lipzen A."/>
            <person name="Sullivan W."/>
            <person name="Andreopoulos W.B."/>
            <person name="Clum A."/>
            <person name="Lindquist E."/>
            <person name="Daum C."/>
            <person name="Ramamoorthy G.K."/>
            <person name="Gryganskyi A."/>
            <person name="Culley D."/>
            <person name="Magnuson J.K."/>
            <person name="James T.Y."/>
            <person name="O'Malley M.A."/>
            <person name="Stajich J.E."/>
            <person name="Spatafora J.W."/>
            <person name="Visel A."/>
            <person name="Grigoriev I.V."/>
        </authorList>
    </citation>
    <scope>NUCLEOTIDE SEQUENCE [LARGE SCALE GENOMIC DNA]</scope>
    <source>
        <strain evidence="3 4">12-1054</strain>
    </source>
</reference>
<name>A0A1Y2EXX9_PROLT</name>
<organism evidence="3 4">
    <name type="scientific">Protomyces lactucae-debilis</name>
    <dbReference type="NCBI Taxonomy" id="2754530"/>
    <lineage>
        <taxon>Eukaryota</taxon>
        <taxon>Fungi</taxon>
        <taxon>Dikarya</taxon>
        <taxon>Ascomycota</taxon>
        <taxon>Taphrinomycotina</taxon>
        <taxon>Taphrinomycetes</taxon>
        <taxon>Taphrinales</taxon>
        <taxon>Protomycetaceae</taxon>
        <taxon>Protomyces</taxon>
    </lineage>
</organism>
<evidence type="ECO:0000313" key="3">
    <source>
        <dbReference type="EMBL" id="ORY76094.1"/>
    </source>
</evidence>
<proteinExistence type="predicted"/>
<feature type="transmembrane region" description="Helical" evidence="1">
    <location>
        <begin position="7"/>
        <end position="25"/>
    </location>
</feature>
<dbReference type="PANTHER" id="PTHR13847">
    <property type="entry name" value="SARCOSINE DEHYDROGENASE-RELATED"/>
    <property type="match status" value="1"/>
</dbReference>
<evidence type="ECO:0000259" key="2">
    <source>
        <dbReference type="Pfam" id="PF01266"/>
    </source>
</evidence>
<dbReference type="GO" id="GO:0005770">
    <property type="term" value="C:late endosome"/>
    <property type="evidence" value="ECO:0007669"/>
    <property type="project" value="TreeGrafter"/>
</dbReference>
<dbReference type="SUPFAM" id="SSF51905">
    <property type="entry name" value="FAD/NAD(P)-binding domain"/>
    <property type="match status" value="1"/>
</dbReference>
<dbReference type="InterPro" id="IPR006076">
    <property type="entry name" value="FAD-dep_OxRdtase"/>
</dbReference>
<feature type="non-terminal residue" evidence="3">
    <location>
        <position position="351"/>
    </location>
</feature>
<dbReference type="PANTHER" id="PTHR13847:SF150">
    <property type="entry name" value="OXIDOREDUCTASE TDA3-RELATED"/>
    <property type="match status" value="1"/>
</dbReference>
<dbReference type="STRING" id="56484.A0A1Y2EXX9"/>
<evidence type="ECO:0000313" key="4">
    <source>
        <dbReference type="Proteomes" id="UP000193685"/>
    </source>
</evidence>
<dbReference type="Proteomes" id="UP000193685">
    <property type="component" value="Unassembled WGS sequence"/>
</dbReference>
<gene>
    <name evidence="3" type="ORF">BCR37DRAFT_361977</name>
</gene>
<dbReference type="EMBL" id="MCFI01000024">
    <property type="protein sequence ID" value="ORY76094.1"/>
    <property type="molecule type" value="Genomic_DNA"/>
</dbReference>
<keyword evidence="4" id="KW-1185">Reference proteome</keyword>
<dbReference type="OrthoDB" id="498204at2759"/>
<dbReference type="RefSeq" id="XP_040722547.1">
    <property type="nucleotide sequence ID" value="XM_040868236.1"/>
</dbReference>
<evidence type="ECO:0000256" key="1">
    <source>
        <dbReference type="SAM" id="Phobius"/>
    </source>
</evidence>
<dbReference type="AlphaFoldDB" id="A0A1Y2EXX9"/>
<dbReference type="GO" id="GO:0042147">
    <property type="term" value="P:retrograde transport, endosome to Golgi"/>
    <property type="evidence" value="ECO:0007669"/>
    <property type="project" value="TreeGrafter"/>
</dbReference>
<dbReference type="GO" id="GO:0005829">
    <property type="term" value="C:cytosol"/>
    <property type="evidence" value="ECO:0007669"/>
    <property type="project" value="GOC"/>
</dbReference>
<dbReference type="OMA" id="DDTVYAC"/>